<dbReference type="InterPro" id="IPR036291">
    <property type="entry name" value="NAD(P)-bd_dom_sf"/>
</dbReference>
<dbReference type="InterPro" id="IPR002347">
    <property type="entry name" value="SDR_fam"/>
</dbReference>
<reference evidence="5" key="2">
    <citation type="submission" date="2023-05" db="EMBL/GenBank/DDBJ databases">
        <authorList>
            <consortium name="Lawrence Berkeley National Laboratory"/>
            <person name="Steindorff A."/>
            <person name="Hensen N."/>
            <person name="Bonometti L."/>
            <person name="Westerberg I."/>
            <person name="Brannstrom I.O."/>
            <person name="Guillou S."/>
            <person name="Cros-Aarteil S."/>
            <person name="Calhoun S."/>
            <person name="Haridas S."/>
            <person name="Kuo A."/>
            <person name="Mondo S."/>
            <person name="Pangilinan J."/>
            <person name="Riley R."/>
            <person name="Labutti K."/>
            <person name="Andreopoulos B."/>
            <person name="Lipzen A."/>
            <person name="Chen C."/>
            <person name="Yanf M."/>
            <person name="Daum C."/>
            <person name="Ng V."/>
            <person name="Clum A."/>
            <person name="Ohm R."/>
            <person name="Martin F."/>
            <person name="Silar P."/>
            <person name="Natvig D."/>
            <person name="Lalanne C."/>
            <person name="Gautier V."/>
            <person name="Ament-Velasquez S.L."/>
            <person name="Kruys A."/>
            <person name="Hutchinson M.I."/>
            <person name="Powell A.J."/>
            <person name="Barry K."/>
            <person name="Miller A.N."/>
            <person name="Grigoriev I.V."/>
            <person name="Debuchy R."/>
            <person name="Gladieux P."/>
            <person name="Thoren M.H."/>
            <person name="Johannesson H."/>
        </authorList>
    </citation>
    <scope>NUCLEOTIDE SEQUENCE</scope>
    <source>
        <strain evidence="5">PSN243</strain>
    </source>
</reference>
<keyword evidence="3" id="KW-0560">Oxidoreductase</keyword>
<gene>
    <name evidence="5" type="ORF">QBC34DRAFT_136777</name>
</gene>
<evidence type="ECO:0008006" key="7">
    <source>
        <dbReference type="Google" id="ProtNLM"/>
    </source>
</evidence>
<dbReference type="Proteomes" id="UP001321760">
    <property type="component" value="Unassembled WGS sequence"/>
</dbReference>
<dbReference type="EMBL" id="MU865916">
    <property type="protein sequence ID" value="KAK4454601.1"/>
    <property type="molecule type" value="Genomic_DNA"/>
</dbReference>
<comment type="similarity">
    <text evidence="1 4">Belongs to the short-chain dehydrogenases/reductases (SDR) family.</text>
</comment>
<evidence type="ECO:0000256" key="1">
    <source>
        <dbReference type="ARBA" id="ARBA00006484"/>
    </source>
</evidence>
<dbReference type="Pfam" id="PF00106">
    <property type="entry name" value="adh_short"/>
    <property type="match status" value="1"/>
</dbReference>
<evidence type="ECO:0000313" key="6">
    <source>
        <dbReference type="Proteomes" id="UP001321760"/>
    </source>
</evidence>
<dbReference type="PRINTS" id="PR00080">
    <property type="entry name" value="SDRFAMILY"/>
</dbReference>
<dbReference type="PRINTS" id="PR00081">
    <property type="entry name" value="GDHRDH"/>
</dbReference>
<dbReference type="GO" id="GO:0016491">
    <property type="term" value="F:oxidoreductase activity"/>
    <property type="evidence" value="ECO:0007669"/>
    <property type="project" value="UniProtKB-KW"/>
</dbReference>
<organism evidence="5 6">
    <name type="scientific">Podospora aff. communis PSN243</name>
    <dbReference type="NCBI Taxonomy" id="3040156"/>
    <lineage>
        <taxon>Eukaryota</taxon>
        <taxon>Fungi</taxon>
        <taxon>Dikarya</taxon>
        <taxon>Ascomycota</taxon>
        <taxon>Pezizomycotina</taxon>
        <taxon>Sordariomycetes</taxon>
        <taxon>Sordariomycetidae</taxon>
        <taxon>Sordariales</taxon>
        <taxon>Podosporaceae</taxon>
        <taxon>Podospora</taxon>
    </lineage>
</organism>
<accession>A0AAV9H1F7</accession>
<dbReference type="AlphaFoldDB" id="A0AAV9H1F7"/>
<dbReference type="Gene3D" id="3.40.50.720">
    <property type="entry name" value="NAD(P)-binding Rossmann-like Domain"/>
    <property type="match status" value="1"/>
</dbReference>
<sequence>MAFPQYTHVVLITGANQGIGFETAKKLAAEHEDYQVIMTGRRKAAIEEASAKIVATGRKNVEALVLDVRSDESIHAAAKYVQEKYGRLDVLINNAGIAYPGGPASRQTWLDILDTNVVSVALITEAFIPLLEKSKVTKRIVNVSSNLSSLTMKLNPTSHTHKLEYGPYTCSKPALNMLTAHYVTRYLEDPTWKINITCPGYCATNLNNFGGLLDSATGAINSVRLATLGPDGPAGTFTDKNGPIDW</sequence>
<dbReference type="PANTHER" id="PTHR43490">
    <property type="entry name" value="(+)-NEOMENTHOL DEHYDROGENASE"/>
    <property type="match status" value="1"/>
</dbReference>
<evidence type="ECO:0000256" key="3">
    <source>
        <dbReference type="ARBA" id="ARBA00023002"/>
    </source>
</evidence>
<evidence type="ECO:0000256" key="2">
    <source>
        <dbReference type="ARBA" id="ARBA00022857"/>
    </source>
</evidence>
<reference evidence="5" key="1">
    <citation type="journal article" date="2023" name="Mol. Phylogenet. Evol.">
        <title>Genome-scale phylogeny and comparative genomics of the fungal order Sordariales.</title>
        <authorList>
            <person name="Hensen N."/>
            <person name="Bonometti L."/>
            <person name="Westerberg I."/>
            <person name="Brannstrom I.O."/>
            <person name="Guillou S."/>
            <person name="Cros-Aarteil S."/>
            <person name="Calhoun S."/>
            <person name="Haridas S."/>
            <person name="Kuo A."/>
            <person name="Mondo S."/>
            <person name="Pangilinan J."/>
            <person name="Riley R."/>
            <person name="LaButti K."/>
            <person name="Andreopoulos B."/>
            <person name="Lipzen A."/>
            <person name="Chen C."/>
            <person name="Yan M."/>
            <person name="Daum C."/>
            <person name="Ng V."/>
            <person name="Clum A."/>
            <person name="Steindorff A."/>
            <person name="Ohm R.A."/>
            <person name="Martin F."/>
            <person name="Silar P."/>
            <person name="Natvig D.O."/>
            <person name="Lalanne C."/>
            <person name="Gautier V."/>
            <person name="Ament-Velasquez S.L."/>
            <person name="Kruys A."/>
            <person name="Hutchinson M.I."/>
            <person name="Powell A.J."/>
            <person name="Barry K."/>
            <person name="Miller A.N."/>
            <person name="Grigoriev I.V."/>
            <person name="Debuchy R."/>
            <person name="Gladieux P."/>
            <person name="Hiltunen Thoren M."/>
            <person name="Johannesson H."/>
        </authorList>
    </citation>
    <scope>NUCLEOTIDE SEQUENCE</scope>
    <source>
        <strain evidence="5">PSN243</strain>
    </source>
</reference>
<dbReference type="PANTHER" id="PTHR43490:SF99">
    <property type="entry name" value="SHORT-CHAIN DEHYDROGENASE_REDUCTASE"/>
    <property type="match status" value="1"/>
</dbReference>
<evidence type="ECO:0000256" key="4">
    <source>
        <dbReference type="RuleBase" id="RU000363"/>
    </source>
</evidence>
<name>A0AAV9H1F7_9PEZI</name>
<keyword evidence="6" id="KW-1185">Reference proteome</keyword>
<comment type="caution">
    <text evidence="5">The sequence shown here is derived from an EMBL/GenBank/DDBJ whole genome shotgun (WGS) entry which is preliminary data.</text>
</comment>
<proteinExistence type="inferred from homology"/>
<keyword evidence="2" id="KW-0521">NADP</keyword>
<dbReference type="GO" id="GO:0016020">
    <property type="term" value="C:membrane"/>
    <property type="evidence" value="ECO:0007669"/>
    <property type="project" value="TreeGrafter"/>
</dbReference>
<dbReference type="SUPFAM" id="SSF51735">
    <property type="entry name" value="NAD(P)-binding Rossmann-fold domains"/>
    <property type="match status" value="1"/>
</dbReference>
<protein>
    <recommendedName>
        <fullName evidence="7">NAD(P)-binding protein</fullName>
    </recommendedName>
</protein>
<evidence type="ECO:0000313" key="5">
    <source>
        <dbReference type="EMBL" id="KAK4454601.1"/>
    </source>
</evidence>